<keyword evidence="1" id="KW-1133">Transmembrane helix</keyword>
<keyword evidence="1" id="KW-0812">Transmembrane</keyword>
<name>A0A7S4P079_GUITH</name>
<dbReference type="PANTHER" id="PTHR10153">
    <property type="entry name" value="SMALL CONDUCTANCE CALCIUM-ACTIVATED POTASSIUM CHANNEL"/>
    <property type="match status" value="1"/>
</dbReference>
<dbReference type="EMBL" id="HBKN01033695">
    <property type="protein sequence ID" value="CAE2319392.1"/>
    <property type="molecule type" value="Transcribed_RNA"/>
</dbReference>
<feature type="transmembrane region" description="Helical" evidence="1">
    <location>
        <begin position="241"/>
        <end position="258"/>
    </location>
</feature>
<protein>
    <recommendedName>
        <fullName evidence="2">Potassium channel domain-containing protein</fullName>
    </recommendedName>
</protein>
<evidence type="ECO:0000313" key="3">
    <source>
        <dbReference type="EMBL" id="CAE2319392.1"/>
    </source>
</evidence>
<feature type="transmembrane region" description="Helical" evidence="1">
    <location>
        <begin position="71"/>
        <end position="90"/>
    </location>
</feature>
<dbReference type="Pfam" id="PF07885">
    <property type="entry name" value="Ion_trans_2"/>
    <property type="match status" value="1"/>
</dbReference>
<dbReference type="GO" id="GO:0016286">
    <property type="term" value="F:small conductance calcium-activated potassium channel activity"/>
    <property type="evidence" value="ECO:0007669"/>
    <property type="project" value="InterPro"/>
</dbReference>
<feature type="transmembrane region" description="Helical" evidence="1">
    <location>
        <begin position="270"/>
        <end position="290"/>
    </location>
</feature>
<dbReference type="AlphaFoldDB" id="A0A7S4P079"/>
<dbReference type="Pfam" id="PF03530">
    <property type="entry name" value="SK_channel"/>
    <property type="match status" value="1"/>
</dbReference>
<dbReference type="OMA" id="AWKWHRA"/>
<gene>
    <name evidence="3" type="ORF">GTHE00462_LOCUS26256</name>
</gene>
<dbReference type="GO" id="GO:0016020">
    <property type="term" value="C:membrane"/>
    <property type="evidence" value="ECO:0007669"/>
    <property type="project" value="InterPro"/>
</dbReference>
<sequence>MKGDYAALKAMDQPMAFNRGEELQKLDVRRQKVNVWVIGLALTGILIAVIENELLWHNRNIPVMSFQLIKLLNSGVTLILFYSILQYYAVEFELLEVSGKTVMGTSYLQAFILSGLLRPFLIETAIILIHPLPFVNYIVHIWGLDTYCAYSSDGFVTVFMMLRLYHYTPRIIAEASGLRNEKTRLIGLMNNVDISYHFIGKAMLRDSLLTLLFLFIVSVVTLAYATIVFERPIGPDTNLDLFENSVWLVIITMTTVGYGDIYPKTPMGRYVAIFAALLAVVLVALAVGAVTDRLTLSRDESKVLEFIENIRSKQERKSAAAQMLQHAWRAYQSQLSKKHQKGNKHAYESGVGENNILYEPLFYKAALHYSQMRAESVNGISTDVALTVTENAVGIKHMQNQMEELERKLTDMHNMIKTAVLGGASTKSTKW</sequence>
<accession>A0A7S4P079</accession>
<keyword evidence="1" id="KW-0472">Membrane</keyword>
<dbReference type="InterPro" id="IPR013099">
    <property type="entry name" value="K_chnl_dom"/>
</dbReference>
<dbReference type="SUPFAM" id="SSF81324">
    <property type="entry name" value="Voltage-gated potassium channels"/>
    <property type="match status" value="1"/>
</dbReference>
<reference evidence="3" key="1">
    <citation type="submission" date="2021-01" db="EMBL/GenBank/DDBJ databases">
        <authorList>
            <person name="Corre E."/>
            <person name="Pelletier E."/>
            <person name="Niang G."/>
            <person name="Scheremetjew M."/>
            <person name="Finn R."/>
            <person name="Kale V."/>
            <person name="Holt S."/>
            <person name="Cochrane G."/>
            <person name="Meng A."/>
            <person name="Brown T."/>
            <person name="Cohen L."/>
        </authorList>
    </citation>
    <scope>NUCLEOTIDE SEQUENCE</scope>
    <source>
        <strain evidence="3">CCMP 2712</strain>
    </source>
</reference>
<feature type="transmembrane region" description="Helical" evidence="1">
    <location>
        <begin position="33"/>
        <end position="50"/>
    </location>
</feature>
<feature type="transmembrane region" description="Helical" evidence="1">
    <location>
        <begin position="208"/>
        <end position="229"/>
    </location>
</feature>
<evidence type="ECO:0000259" key="2">
    <source>
        <dbReference type="Pfam" id="PF07885"/>
    </source>
</evidence>
<feature type="transmembrane region" description="Helical" evidence="1">
    <location>
        <begin position="110"/>
        <end position="129"/>
    </location>
</feature>
<organism evidence="3">
    <name type="scientific">Guillardia theta</name>
    <name type="common">Cryptophyte</name>
    <name type="synonym">Cryptomonas phi</name>
    <dbReference type="NCBI Taxonomy" id="55529"/>
    <lineage>
        <taxon>Eukaryota</taxon>
        <taxon>Cryptophyceae</taxon>
        <taxon>Pyrenomonadales</taxon>
        <taxon>Geminigeraceae</taxon>
        <taxon>Guillardia</taxon>
    </lineage>
</organism>
<dbReference type="InterPro" id="IPR015449">
    <property type="entry name" value="K_chnl_Ca-activ_SK"/>
</dbReference>
<feature type="domain" description="Potassium channel" evidence="2">
    <location>
        <begin position="217"/>
        <end position="295"/>
    </location>
</feature>
<proteinExistence type="predicted"/>
<dbReference type="Gene3D" id="1.10.287.70">
    <property type="match status" value="2"/>
</dbReference>
<evidence type="ECO:0000256" key="1">
    <source>
        <dbReference type="SAM" id="Phobius"/>
    </source>
</evidence>